<feature type="signal peptide" evidence="1">
    <location>
        <begin position="1"/>
        <end position="24"/>
    </location>
</feature>
<dbReference type="RefSeq" id="WP_319975303.1">
    <property type="nucleotide sequence ID" value="NZ_JAXAVU010000007.1"/>
</dbReference>
<name>A0ABU4UU31_9PSEU</name>
<evidence type="ECO:0000256" key="1">
    <source>
        <dbReference type="SAM" id="SignalP"/>
    </source>
</evidence>
<keyword evidence="3" id="KW-1185">Reference proteome</keyword>
<accession>A0ABU4UU31</accession>
<feature type="chain" id="PRO_5046236537" evidence="1">
    <location>
        <begin position="25"/>
        <end position="161"/>
    </location>
</feature>
<keyword evidence="1" id="KW-0732">Signal</keyword>
<dbReference type="Proteomes" id="UP001285352">
    <property type="component" value="Unassembled WGS sequence"/>
</dbReference>
<evidence type="ECO:0000313" key="2">
    <source>
        <dbReference type="EMBL" id="MDX8143017.1"/>
    </source>
</evidence>
<gene>
    <name evidence="2" type="ORF">SK854_12895</name>
</gene>
<protein>
    <submittedName>
        <fullName evidence="2">Uncharacterized protein</fullName>
    </submittedName>
</protein>
<sequence length="161" mass="17222">MIKALLCAAVTGVIALSGASVANAAAGEAAPIDIRMTLDQTVDTRQSVDANGTHWQSRGPFDFSVRLTDVGEANEQGVTVFLSVPDALDVQSWGDGWSCEDTEGGVDCHHADLVVPGEAWPELYFRAQPTEYVFDTIDVYATTGDYEATHEGVSYYLNAST</sequence>
<organism evidence="2 3">
    <name type="scientific">Lentzea sokolovensis</name>
    <dbReference type="NCBI Taxonomy" id="3095429"/>
    <lineage>
        <taxon>Bacteria</taxon>
        <taxon>Bacillati</taxon>
        <taxon>Actinomycetota</taxon>
        <taxon>Actinomycetes</taxon>
        <taxon>Pseudonocardiales</taxon>
        <taxon>Pseudonocardiaceae</taxon>
        <taxon>Lentzea</taxon>
    </lineage>
</organism>
<dbReference type="EMBL" id="JAXAVU010000007">
    <property type="protein sequence ID" value="MDX8143017.1"/>
    <property type="molecule type" value="Genomic_DNA"/>
</dbReference>
<reference evidence="2 3" key="1">
    <citation type="submission" date="2023-11" db="EMBL/GenBank/DDBJ databases">
        <title>Lentzea sokolovensis, sp. nov., Lentzea kristufkii, sp. nov., and Lentzea miocenensis, sp. nov., rare actinobacteria from Sokolov Coal Basin, Miocene lacustrine sediment, Czech Republic.</title>
        <authorList>
            <person name="Lara A."/>
            <person name="Kotroba L."/>
            <person name="Nouioui I."/>
            <person name="Neumann-Schaal M."/>
            <person name="Mast Y."/>
            <person name="Chronakova A."/>
        </authorList>
    </citation>
    <scope>NUCLEOTIDE SEQUENCE [LARGE SCALE GENOMIC DNA]</scope>
    <source>
        <strain evidence="2 3">BCCO 10_0061</strain>
    </source>
</reference>
<proteinExistence type="predicted"/>
<comment type="caution">
    <text evidence="2">The sequence shown here is derived from an EMBL/GenBank/DDBJ whole genome shotgun (WGS) entry which is preliminary data.</text>
</comment>
<evidence type="ECO:0000313" key="3">
    <source>
        <dbReference type="Proteomes" id="UP001285352"/>
    </source>
</evidence>